<dbReference type="InterPro" id="IPR016562">
    <property type="entry name" value="Proteasome_assmbl_chp_2_euk"/>
</dbReference>
<evidence type="ECO:0000313" key="6">
    <source>
        <dbReference type="Proteomes" id="UP000319731"/>
    </source>
</evidence>
<evidence type="ECO:0000313" key="5">
    <source>
        <dbReference type="EMBL" id="TPX38373.1"/>
    </source>
</evidence>
<comment type="function">
    <text evidence="4">Involved in 20S proteasome assembly.</text>
</comment>
<dbReference type="GO" id="GO:0043248">
    <property type="term" value="P:proteasome assembly"/>
    <property type="evidence" value="ECO:0007669"/>
    <property type="project" value="TreeGrafter"/>
</dbReference>
<sequence>MVSLLEFHPQLGFDSKLLANTTLLLPSCNSIGNIGQLSLDLLISSLNAQLVGHLESPFVLPVVGSNAFSDKGIHPLTTSFEVFQSPQTPTITLLQIRGTIIPNRSQLFASSIHAWAESIQVARVIIVSGADATARIDSQISRPVITFYTPLSNTSTINSVYGKEMDVMQWTKLEELTETNSGGVGLVKFLVKTFEKQDAGGIPLLCLLWYTVEGDNIPDSQYVVSGLNQLLKLSISDYKMPPSWKGLFGNAPPSSSIFL</sequence>
<dbReference type="GO" id="GO:0005634">
    <property type="term" value="C:nucleus"/>
    <property type="evidence" value="ECO:0007669"/>
    <property type="project" value="TreeGrafter"/>
</dbReference>
<keyword evidence="6" id="KW-1185">Reference proteome</keyword>
<name>A0A507CKK5_9FUNG</name>
<dbReference type="InterPro" id="IPR038389">
    <property type="entry name" value="PSMG2_sf"/>
</dbReference>
<dbReference type="AlphaFoldDB" id="A0A507CKK5"/>
<dbReference type="STRING" id="1806994.A0A507CKK5"/>
<gene>
    <name evidence="5" type="ORF">SmJEL517_g00190</name>
</gene>
<comment type="subunit">
    <text evidence="4">Component of the 20S proteasome chaperone.</text>
</comment>
<dbReference type="Proteomes" id="UP000319731">
    <property type="component" value="Unassembled WGS sequence"/>
</dbReference>
<dbReference type="PANTHER" id="PTHR12970:SF1">
    <property type="entry name" value="PROTEASOME ASSEMBLY CHAPERONE 2"/>
    <property type="match status" value="1"/>
</dbReference>
<accession>A0A507CKK5</accession>
<comment type="similarity">
    <text evidence="3 4">Belongs to the PSMG2 family.</text>
</comment>
<evidence type="ECO:0000256" key="2">
    <source>
        <dbReference type="ARBA" id="ARBA00023186"/>
    </source>
</evidence>
<comment type="caution">
    <text evidence="5">The sequence shown here is derived from an EMBL/GenBank/DDBJ whole genome shotgun (WGS) entry which is preliminary data.</text>
</comment>
<reference evidence="5 6" key="1">
    <citation type="journal article" date="2019" name="Sci. Rep.">
        <title>Comparative genomics of chytrid fungi reveal insights into the obligate biotrophic and pathogenic lifestyle of Synchytrium endobioticum.</title>
        <authorList>
            <person name="van de Vossenberg B.T.L.H."/>
            <person name="Warris S."/>
            <person name="Nguyen H.D.T."/>
            <person name="van Gent-Pelzer M.P.E."/>
            <person name="Joly D.L."/>
            <person name="van de Geest H.C."/>
            <person name="Bonants P.J.M."/>
            <person name="Smith D.S."/>
            <person name="Levesque C.A."/>
            <person name="van der Lee T.A.J."/>
        </authorList>
    </citation>
    <scope>NUCLEOTIDE SEQUENCE [LARGE SCALE GENOMIC DNA]</scope>
    <source>
        <strain evidence="5 6">JEL517</strain>
    </source>
</reference>
<organism evidence="5 6">
    <name type="scientific">Synchytrium microbalum</name>
    <dbReference type="NCBI Taxonomy" id="1806994"/>
    <lineage>
        <taxon>Eukaryota</taxon>
        <taxon>Fungi</taxon>
        <taxon>Fungi incertae sedis</taxon>
        <taxon>Chytridiomycota</taxon>
        <taxon>Chytridiomycota incertae sedis</taxon>
        <taxon>Chytridiomycetes</taxon>
        <taxon>Synchytriales</taxon>
        <taxon>Synchytriaceae</taxon>
        <taxon>Synchytrium</taxon>
    </lineage>
</organism>
<dbReference type="Pfam" id="PF09754">
    <property type="entry name" value="PAC2"/>
    <property type="match status" value="1"/>
</dbReference>
<dbReference type="GeneID" id="42001417"/>
<dbReference type="PIRSF" id="PIRSF010044">
    <property type="entry name" value="UCP010044"/>
    <property type="match status" value="1"/>
</dbReference>
<dbReference type="EMBL" id="QEAO01000001">
    <property type="protein sequence ID" value="TPX38373.1"/>
    <property type="molecule type" value="Genomic_DNA"/>
</dbReference>
<dbReference type="PANTHER" id="PTHR12970">
    <property type="entry name" value="PROTEASOME ASSEMBLY CHAPERONE 2"/>
    <property type="match status" value="1"/>
</dbReference>
<dbReference type="SUPFAM" id="SSF159659">
    <property type="entry name" value="Cgl1923-like"/>
    <property type="match status" value="1"/>
</dbReference>
<dbReference type="RefSeq" id="XP_031028087.1">
    <property type="nucleotide sequence ID" value="XM_031166120.1"/>
</dbReference>
<keyword evidence="2 4" id="KW-0143">Chaperone</keyword>
<dbReference type="GO" id="GO:0005829">
    <property type="term" value="C:cytosol"/>
    <property type="evidence" value="ECO:0007669"/>
    <property type="project" value="TreeGrafter"/>
</dbReference>
<dbReference type="Gene3D" id="3.40.50.10900">
    <property type="entry name" value="PAC-like subunit"/>
    <property type="match status" value="1"/>
</dbReference>
<evidence type="ECO:0000256" key="3">
    <source>
        <dbReference type="ARBA" id="ARBA00025745"/>
    </source>
</evidence>
<proteinExistence type="inferred from homology"/>
<dbReference type="InterPro" id="IPR019151">
    <property type="entry name" value="Proteasome_assmbl_chaperone_2"/>
</dbReference>
<evidence type="ECO:0000256" key="1">
    <source>
        <dbReference type="ARBA" id="ARBA00019186"/>
    </source>
</evidence>
<evidence type="ECO:0000256" key="4">
    <source>
        <dbReference type="PIRNR" id="PIRNR010044"/>
    </source>
</evidence>
<protein>
    <recommendedName>
        <fullName evidence="1 4">Proteasome assembly chaperone 2</fullName>
    </recommendedName>
</protein>
<dbReference type="OrthoDB" id="10260712at2759"/>